<evidence type="ECO:0000256" key="1">
    <source>
        <dbReference type="RuleBase" id="RU000487"/>
    </source>
</evidence>
<organism evidence="2 3">
    <name type="scientific">Podila minutissima</name>
    <dbReference type="NCBI Taxonomy" id="64525"/>
    <lineage>
        <taxon>Eukaryota</taxon>
        <taxon>Fungi</taxon>
        <taxon>Fungi incertae sedis</taxon>
        <taxon>Mucoromycota</taxon>
        <taxon>Mortierellomycotina</taxon>
        <taxon>Mortierellomycetes</taxon>
        <taxon>Mortierellales</taxon>
        <taxon>Mortierellaceae</taxon>
        <taxon>Podila</taxon>
    </lineage>
</organism>
<gene>
    <name evidence="2" type="primary">ACT1_2</name>
    <name evidence="2" type="ORF">BG006_001094</name>
</gene>
<comment type="similarity">
    <text evidence="1">Belongs to the actin family.</text>
</comment>
<name>A0A9P5SRJ3_9FUNG</name>
<evidence type="ECO:0000313" key="3">
    <source>
        <dbReference type="Proteomes" id="UP000696485"/>
    </source>
</evidence>
<dbReference type="InterPro" id="IPR004001">
    <property type="entry name" value="Actin_CS"/>
</dbReference>
<dbReference type="InterPro" id="IPR004000">
    <property type="entry name" value="Actin"/>
</dbReference>
<evidence type="ECO:0000313" key="2">
    <source>
        <dbReference type="EMBL" id="KAF9335007.1"/>
    </source>
</evidence>
<dbReference type="Gene3D" id="3.30.420.40">
    <property type="match status" value="2"/>
</dbReference>
<dbReference type="PROSITE" id="PS00432">
    <property type="entry name" value="ACTINS_2"/>
    <property type="match status" value="1"/>
</dbReference>
<comment type="caution">
    <text evidence="2">The sequence shown here is derived from an EMBL/GenBank/DDBJ whole genome shotgun (WGS) entry which is preliminary data.</text>
</comment>
<sequence length="285" mass="30978">MEKIWSYTLADRLSVSPDEQPVLMTETALNRPSKRERTTELFFENFGVPAFYLEKQAVLSLYSTGLIVGLVVESGGVTHIVSIFYGNVATAGVKQSSLAGGTVAEHFTSSLGTLGLPRVAMGWHAICDIKERLCVVADSFQSALAQDSDAKDYELPDGIIFSFGSVRFQAPEVLFSPHLHGLEREGIHQTIDSVIGGFEDLGQALLCQSVVLVGGCSLLPGLASRLEFELERLGTSIETVVRPDRKHAAWVGGSLLTASPDFEKRWITKAEYEESGAGIVRIRCI</sequence>
<dbReference type="EMBL" id="JAAAUY010000120">
    <property type="protein sequence ID" value="KAF9335007.1"/>
    <property type="molecule type" value="Genomic_DNA"/>
</dbReference>
<dbReference type="PANTHER" id="PTHR11937">
    <property type="entry name" value="ACTIN"/>
    <property type="match status" value="1"/>
</dbReference>
<dbReference type="InterPro" id="IPR043129">
    <property type="entry name" value="ATPase_NBD"/>
</dbReference>
<protein>
    <submittedName>
        <fullName evidence="2">Actin</fullName>
    </submittedName>
</protein>
<dbReference type="FunFam" id="3.30.420.40:FF:000058">
    <property type="entry name" value="Putative actin-related protein 5"/>
    <property type="match status" value="1"/>
</dbReference>
<dbReference type="PRINTS" id="PR00190">
    <property type="entry name" value="ACTIN"/>
</dbReference>
<dbReference type="SUPFAM" id="SSF53067">
    <property type="entry name" value="Actin-like ATPase domain"/>
    <property type="match status" value="2"/>
</dbReference>
<dbReference type="SMART" id="SM00268">
    <property type="entry name" value="ACTIN"/>
    <property type="match status" value="1"/>
</dbReference>
<reference evidence="2" key="1">
    <citation type="journal article" date="2020" name="Fungal Divers.">
        <title>Resolving the Mortierellaceae phylogeny through synthesis of multi-gene phylogenetics and phylogenomics.</title>
        <authorList>
            <person name="Vandepol N."/>
            <person name="Liber J."/>
            <person name="Desiro A."/>
            <person name="Na H."/>
            <person name="Kennedy M."/>
            <person name="Barry K."/>
            <person name="Grigoriev I.V."/>
            <person name="Miller A.N."/>
            <person name="O'Donnell K."/>
            <person name="Stajich J.E."/>
            <person name="Bonito G."/>
        </authorList>
    </citation>
    <scope>NUCLEOTIDE SEQUENCE</scope>
    <source>
        <strain evidence="2">NVP1</strain>
    </source>
</reference>
<keyword evidence="3" id="KW-1185">Reference proteome</keyword>
<dbReference type="Pfam" id="PF00022">
    <property type="entry name" value="Actin"/>
    <property type="match status" value="2"/>
</dbReference>
<accession>A0A9P5SRJ3</accession>
<dbReference type="AlphaFoldDB" id="A0A9P5SRJ3"/>
<proteinExistence type="inferred from homology"/>
<dbReference type="Gene3D" id="3.90.640.10">
    <property type="entry name" value="Actin, Chain A, domain 4"/>
    <property type="match status" value="1"/>
</dbReference>
<dbReference type="Proteomes" id="UP000696485">
    <property type="component" value="Unassembled WGS sequence"/>
</dbReference>